<reference evidence="1" key="2">
    <citation type="submission" date="2025-09" db="UniProtKB">
        <authorList>
            <consortium name="Ensembl"/>
        </authorList>
    </citation>
    <scope>IDENTIFICATION</scope>
</reference>
<organism evidence="1 2">
    <name type="scientific">Pavo cristatus</name>
    <name type="common">Indian peafowl</name>
    <name type="synonym">Blue peafowl</name>
    <dbReference type="NCBI Taxonomy" id="9049"/>
    <lineage>
        <taxon>Eukaryota</taxon>
        <taxon>Metazoa</taxon>
        <taxon>Chordata</taxon>
        <taxon>Craniata</taxon>
        <taxon>Vertebrata</taxon>
        <taxon>Euteleostomi</taxon>
        <taxon>Archelosauria</taxon>
        <taxon>Archosauria</taxon>
        <taxon>Dinosauria</taxon>
        <taxon>Saurischia</taxon>
        <taxon>Theropoda</taxon>
        <taxon>Coelurosauria</taxon>
        <taxon>Aves</taxon>
        <taxon>Neognathae</taxon>
        <taxon>Galloanserae</taxon>
        <taxon>Galliformes</taxon>
        <taxon>Phasianidae</taxon>
        <taxon>Phasianinae</taxon>
        <taxon>Pavo</taxon>
    </lineage>
</organism>
<evidence type="ECO:0000313" key="1">
    <source>
        <dbReference type="Ensembl" id="ENSPSTP00000021365.1"/>
    </source>
</evidence>
<dbReference type="Ensembl" id="ENSPSTT00000022425.1">
    <property type="protein sequence ID" value="ENSPSTP00000021365.1"/>
    <property type="gene ID" value="ENSPSTG00000015575.1"/>
</dbReference>
<proteinExistence type="predicted"/>
<dbReference type="Proteomes" id="UP000694428">
    <property type="component" value="Unplaced"/>
</dbReference>
<keyword evidence="2" id="KW-1185">Reference proteome</keyword>
<accession>A0A8C9FWB8</accession>
<protein>
    <submittedName>
        <fullName evidence="1">Uncharacterized protein</fullName>
    </submittedName>
</protein>
<sequence length="106" mass="11372">MAEAAQGRVQEAVESVVQELERDSIRGMQVPPEPLCSQCPPVLPVPPHYRPLSPTRALCKLRGPTPSCKPCDPSKCVLCVQEFCPTVHALQPPLPCACSACKPCAP</sequence>
<name>A0A8C9FWB8_PAVCR</name>
<evidence type="ECO:0000313" key="2">
    <source>
        <dbReference type="Proteomes" id="UP000694428"/>
    </source>
</evidence>
<reference evidence="1" key="1">
    <citation type="submission" date="2025-08" db="UniProtKB">
        <authorList>
            <consortium name="Ensembl"/>
        </authorList>
    </citation>
    <scope>IDENTIFICATION</scope>
</reference>
<dbReference type="AlphaFoldDB" id="A0A8C9FWB8"/>